<dbReference type="EMBL" id="CP053564">
    <property type="protein sequence ID" value="QJY49988.1"/>
    <property type="molecule type" value="Genomic_DNA"/>
</dbReference>
<dbReference type="KEGG" id="pbro:HOP40_32960"/>
<evidence type="ECO:0000313" key="2">
    <source>
        <dbReference type="Proteomes" id="UP000505377"/>
    </source>
</evidence>
<name>A0A6M6JQ14_9PSEU</name>
<reference evidence="1 2" key="1">
    <citation type="submission" date="2020-05" db="EMBL/GenBank/DDBJ databases">
        <authorList>
            <person name="Mo P."/>
        </authorList>
    </citation>
    <scope>NUCLEOTIDE SEQUENCE [LARGE SCALE GENOMIC DNA]</scope>
    <source>
        <strain evidence="1 2">Gen01</strain>
    </source>
</reference>
<evidence type="ECO:0000313" key="1">
    <source>
        <dbReference type="EMBL" id="QJY49988.1"/>
    </source>
</evidence>
<gene>
    <name evidence="1" type="ORF">HOP40_32960</name>
</gene>
<organism evidence="1 2">
    <name type="scientific">Pseudonocardia broussonetiae</name>
    <dbReference type="NCBI Taxonomy" id="2736640"/>
    <lineage>
        <taxon>Bacteria</taxon>
        <taxon>Bacillati</taxon>
        <taxon>Actinomycetota</taxon>
        <taxon>Actinomycetes</taxon>
        <taxon>Pseudonocardiales</taxon>
        <taxon>Pseudonocardiaceae</taxon>
        <taxon>Pseudonocardia</taxon>
    </lineage>
</organism>
<sequence length="345" mass="34733">MPEYTEPVVSRIQDGAAIHGESATWMGVYGRSESSTGGQGVLGEALGTGVAGVSRTWVGVYGESNGTENGPAAVWAEGRGGAFGVKGHARAPGAAGVAGFHLADTGDGGPGVLGESVRGVGVRGVGGTGVVGVGRVWIGVYGESDAPVEAGSAGVWGDGKDRSDGVKGVTRAPGKAAVSAFHLTPDGPGMYAEGSPAAYFRGDVVVTGDLRLEGADYAEELTVADVEVAPGMVVVLDDQGRVRPCLEDYDPRVAGVVAGAGGVRSALVLDRHPGGAPIAMMGKVWVMADADAGRIRPGDLLTTSTTPGHARRVDDRQQAFGALIGKALTGLTDGRGMVRMLVTTT</sequence>
<keyword evidence="2" id="KW-1185">Reference proteome</keyword>
<protein>
    <submittedName>
        <fullName evidence="1">Uncharacterized protein</fullName>
    </submittedName>
</protein>
<accession>A0A6M6JQ14</accession>
<dbReference type="Proteomes" id="UP000505377">
    <property type="component" value="Chromosome"/>
</dbReference>
<dbReference type="AlphaFoldDB" id="A0A6M6JQ14"/>
<proteinExistence type="predicted"/>
<dbReference type="RefSeq" id="WP_172166967.1">
    <property type="nucleotide sequence ID" value="NZ_CP053564.1"/>
</dbReference>